<dbReference type="EMBL" id="CM020618">
    <property type="protein sequence ID" value="KAK1857621.1"/>
    <property type="molecule type" value="Genomic_DNA"/>
</dbReference>
<accession>A0ACC3BIN7</accession>
<name>A0ACC3BIN7_PYRYE</name>
<keyword evidence="2" id="KW-1185">Reference proteome</keyword>
<evidence type="ECO:0000313" key="1">
    <source>
        <dbReference type="EMBL" id="KAK1857621.1"/>
    </source>
</evidence>
<dbReference type="Proteomes" id="UP000798662">
    <property type="component" value="Chromosome 1"/>
</dbReference>
<organism evidence="1 2">
    <name type="scientific">Pyropia yezoensis</name>
    <name type="common">Susabi-nori</name>
    <name type="synonym">Porphyra yezoensis</name>
    <dbReference type="NCBI Taxonomy" id="2788"/>
    <lineage>
        <taxon>Eukaryota</taxon>
        <taxon>Rhodophyta</taxon>
        <taxon>Bangiophyceae</taxon>
        <taxon>Bangiales</taxon>
        <taxon>Bangiaceae</taxon>
        <taxon>Pyropia</taxon>
    </lineage>
</organism>
<evidence type="ECO:0000313" key="2">
    <source>
        <dbReference type="Proteomes" id="UP000798662"/>
    </source>
</evidence>
<gene>
    <name evidence="1" type="ORF">I4F81_000237</name>
</gene>
<comment type="caution">
    <text evidence="1">The sequence shown here is derived from an EMBL/GenBank/DDBJ whole genome shotgun (WGS) entry which is preliminary data.</text>
</comment>
<reference evidence="1" key="1">
    <citation type="submission" date="2019-11" db="EMBL/GenBank/DDBJ databases">
        <title>Nori genome reveals adaptations in red seaweeds to the harsh intertidal environment.</title>
        <authorList>
            <person name="Wang D."/>
            <person name="Mao Y."/>
        </authorList>
    </citation>
    <scope>NUCLEOTIDE SEQUENCE</scope>
    <source>
        <tissue evidence="1">Gametophyte</tissue>
    </source>
</reference>
<proteinExistence type="predicted"/>
<protein>
    <submittedName>
        <fullName evidence="1">Uncharacterized protein</fullName>
    </submittedName>
</protein>
<sequence length="766" mass="80571">MAVSSKGARPAAAELALSNRVYTTQKDLTSSGMRANVDGLYLATLSSGVRSSGAAPASYVYSVAAFAAVEPGCLAFNAVQRRELQVAIGDDVMLVPFAWPGGKVVDAAAATFEIDALKSAGAGMAIDGDQLVELLGRRLRGQVVSLGQTLVVDFYGTNLTAKASSLASEAGDQVRVAALGAAAEMFVSKAPGTKLKLSGGGGERRPKEIFRADFDFEKMGIGGLDKEFSAIFRRAFASRVFPPAVVSKLGVSHVKGMLLYGPPGTGKTLIARQIGKMLNGREPQVVNGPEILNKFVGQSEENIRKLFEAAEAEYAEAGDASELHIIIFDEIDAICKQRGSAGAGAAGSVHDTVVNQLLSKIDGVNSLNNILVIGMTNRKDMIDEALLRPGRLEVHVEISLPDEHGRAQILRIHTSKMRDNKMLGPDVSVESVAARSKNYSGAELEGVCKSAASHAMNRLVDFRNLHAAVDGTKVLVTADDFSRALEDVQPALGATKDDFARCLLGGFLVHGPRAHSLLSAGALFRDEVAHSTGNPLLSVLIEGSAGTGKTALAAKLAVESGFPFVRLVSPEQFVGYSEPAKCAALARVFDDAHKSPLSVVVLDNIERMIEYAPIGPRFSNVLLQTLLVLVKSMPPPGRRLLILATTGDVDVMEQLSVRTAFNATLSTLPLNVKEVAAVVDGTAVPSPVVFDTDAAGDNGGTAAGAVGAAVRFPTSAQRSTAIELLAAEGMGIKKLLMVLEMARREAADGTYSVDMERLASVLQNVA</sequence>